<dbReference type="EMBL" id="JAINUF010000004">
    <property type="protein sequence ID" value="KAJ8364666.1"/>
    <property type="molecule type" value="Genomic_DNA"/>
</dbReference>
<name>A0A9Q1FRR8_SYNKA</name>
<accession>A0A9Q1FRR8</accession>
<proteinExistence type="predicted"/>
<sequence>MRWSPEARPGSPNVICHISRAVEASECAQRSPRHSAVYTSLVIFQSREPSQPIVLSAMAFLHPLAPSHSHPSDGRSSVVFQTCLSASASSAPLLCHSAAALLGWVLALEGGRETSMPQLMERGGERQRRGTERQRDKGDSGSWPCCRGSAGKAPSDKPLTAGRPQPRGPGPSAYISLKAGYRSTPPRCLRSSLIDLLL</sequence>
<organism evidence="2 3">
    <name type="scientific">Synaphobranchus kaupii</name>
    <name type="common">Kaup's arrowtooth eel</name>
    <dbReference type="NCBI Taxonomy" id="118154"/>
    <lineage>
        <taxon>Eukaryota</taxon>
        <taxon>Metazoa</taxon>
        <taxon>Chordata</taxon>
        <taxon>Craniata</taxon>
        <taxon>Vertebrata</taxon>
        <taxon>Euteleostomi</taxon>
        <taxon>Actinopterygii</taxon>
        <taxon>Neopterygii</taxon>
        <taxon>Teleostei</taxon>
        <taxon>Anguilliformes</taxon>
        <taxon>Synaphobranchidae</taxon>
        <taxon>Synaphobranchus</taxon>
    </lineage>
</organism>
<dbReference type="Proteomes" id="UP001152622">
    <property type="component" value="Chromosome 4"/>
</dbReference>
<evidence type="ECO:0000313" key="3">
    <source>
        <dbReference type="Proteomes" id="UP001152622"/>
    </source>
</evidence>
<feature type="region of interest" description="Disordered" evidence="1">
    <location>
        <begin position="115"/>
        <end position="178"/>
    </location>
</feature>
<comment type="caution">
    <text evidence="2">The sequence shown here is derived from an EMBL/GenBank/DDBJ whole genome shotgun (WGS) entry which is preliminary data.</text>
</comment>
<protein>
    <submittedName>
        <fullName evidence="2">Uncharacterized protein</fullName>
    </submittedName>
</protein>
<gene>
    <name evidence="2" type="ORF">SKAU_G00134970</name>
</gene>
<evidence type="ECO:0000256" key="1">
    <source>
        <dbReference type="SAM" id="MobiDB-lite"/>
    </source>
</evidence>
<evidence type="ECO:0000313" key="2">
    <source>
        <dbReference type="EMBL" id="KAJ8364666.1"/>
    </source>
</evidence>
<keyword evidence="3" id="KW-1185">Reference proteome</keyword>
<feature type="compositionally biased region" description="Basic and acidic residues" evidence="1">
    <location>
        <begin position="122"/>
        <end position="139"/>
    </location>
</feature>
<dbReference type="AlphaFoldDB" id="A0A9Q1FRR8"/>
<reference evidence="2" key="1">
    <citation type="journal article" date="2023" name="Science">
        <title>Genome structures resolve the early diversification of teleost fishes.</title>
        <authorList>
            <person name="Parey E."/>
            <person name="Louis A."/>
            <person name="Montfort J."/>
            <person name="Bouchez O."/>
            <person name="Roques C."/>
            <person name="Iampietro C."/>
            <person name="Lluch J."/>
            <person name="Castinel A."/>
            <person name="Donnadieu C."/>
            <person name="Desvignes T."/>
            <person name="Floi Bucao C."/>
            <person name="Jouanno E."/>
            <person name="Wen M."/>
            <person name="Mejri S."/>
            <person name="Dirks R."/>
            <person name="Jansen H."/>
            <person name="Henkel C."/>
            <person name="Chen W.J."/>
            <person name="Zahm M."/>
            <person name="Cabau C."/>
            <person name="Klopp C."/>
            <person name="Thompson A.W."/>
            <person name="Robinson-Rechavi M."/>
            <person name="Braasch I."/>
            <person name="Lecointre G."/>
            <person name="Bobe J."/>
            <person name="Postlethwait J.H."/>
            <person name="Berthelot C."/>
            <person name="Roest Crollius H."/>
            <person name="Guiguen Y."/>
        </authorList>
    </citation>
    <scope>NUCLEOTIDE SEQUENCE</scope>
    <source>
        <strain evidence="2">WJC10195</strain>
    </source>
</reference>